<evidence type="ECO:0000313" key="2">
    <source>
        <dbReference type="EMBL" id="AXR80733.1"/>
    </source>
</evidence>
<organism evidence="1 4">
    <name type="scientific">Natrarchaeobaculum sulfurireducens</name>
    <dbReference type="NCBI Taxonomy" id="2044521"/>
    <lineage>
        <taxon>Archaea</taxon>
        <taxon>Methanobacteriati</taxon>
        <taxon>Methanobacteriota</taxon>
        <taxon>Stenosarchaea group</taxon>
        <taxon>Halobacteria</taxon>
        <taxon>Halobacteriales</taxon>
        <taxon>Natrialbaceae</taxon>
        <taxon>Natrarchaeobaculum</taxon>
    </lineage>
</organism>
<name>A0A346PI77_9EURY</name>
<dbReference type="AlphaFoldDB" id="A0A346PI77"/>
<sequence>MQDRGFTLEASEYATTARNGPAGLAGVDAPLEVVHLADGNPLTVVSAIANAANEGRVPVLVTDQWSREAVTEVVTAPFLLAGERDGARRFYALEDRIRLTDGSFACVGHRGELTWHEVVTDSDQPELLLEASGEPVAAVDSDELACPGPEPRAFQYRYARDDDGRLSVFGNEGTVGRYPSFDAMRTAGFRPVSAPLVPEHHVPRNGRLARATLLASVDRGSVEYRHCR</sequence>
<dbReference type="KEGG" id="nag:AArcMg_0711"/>
<dbReference type="EMBL" id="CP027033">
    <property type="protein sequence ID" value="AXR80733.1"/>
    <property type="molecule type" value="Genomic_DNA"/>
</dbReference>
<reference evidence="4" key="1">
    <citation type="submission" date="2017-10" db="EMBL/GenBank/DDBJ databases">
        <title>Phenotypic and genomic properties of facultatively anaerobic sulfur-reducing natronoarchaea from hypersaline soda lakes.</title>
        <authorList>
            <person name="Sorokin D.Y."/>
            <person name="Kublanov I.V."/>
            <person name="Roman P."/>
            <person name="Sinninghe Damste J.S."/>
            <person name="Golyshin P.N."/>
            <person name="Rojo D."/>
            <person name="Ciordia S."/>
            <person name="Mena Md.C."/>
            <person name="Ferrer M."/>
            <person name="Messina E."/>
            <person name="Smedile F."/>
            <person name="La Spada G."/>
            <person name="La Cono V."/>
            <person name="Yakimov M.M."/>
        </authorList>
    </citation>
    <scope>NUCLEOTIDE SEQUENCE [LARGE SCALE GENOMIC DNA]</scope>
    <source>
        <strain evidence="4">AArc1</strain>
    </source>
</reference>
<protein>
    <submittedName>
        <fullName evidence="1">Uncharacterized protein</fullName>
    </submittedName>
</protein>
<keyword evidence="3" id="KW-1185">Reference proteome</keyword>
<gene>
    <name evidence="1" type="ORF">AArc1_2913</name>
    <name evidence="2" type="ORF">AArcMg_0711</name>
</gene>
<dbReference type="KEGG" id="nan:AArc1_2913"/>
<evidence type="ECO:0000313" key="1">
    <source>
        <dbReference type="EMBL" id="AXR79222.1"/>
    </source>
</evidence>
<accession>A0A346PI77</accession>
<dbReference type="EMBL" id="CP024047">
    <property type="protein sequence ID" value="AXR79222.1"/>
    <property type="molecule type" value="Genomic_DNA"/>
</dbReference>
<reference evidence="1" key="3">
    <citation type="journal article" date="2019" name="Int. J. Syst. Evol. Microbiol.">
        <title>Natronolimnobius sulfurireducens sp. nov. and Halalkaliarchaeum desulfuricum gen. nov., sp. nov., the first sulfur-respiring alkaliphilic haloarchaea from hypersaline alkaline lakes.</title>
        <authorList>
            <person name="Sorokin D.Y."/>
            <person name="Yakimov M."/>
            <person name="Messina E."/>
            <person name="Merkel A.Y."/>
            <person name="Bale N.J."/>
            <person name="Sinninghe Damste J.S."/>
        </authorList>
    </citation>
    <scope>NUCLEOTIDE SEQUENCE</scope>
    <source>
        <strain evidence="2">AArc-Mg</strain>
        <strain evidence="1">AArc1</strain>
    </source>
</reference>
<evidence type="ECO:0000313" key="3">
    <source>
        <dbReference type="Proteomes" id="UP000258613"/>
    </source>
</evidence>
<accession>A0A346PMI8</accession>
<dbReference type="Proteomes" id="UP000258613">
    <property type="component" value="Chromosome"/>
</dbReference>
<reference evidence="3" key="2">
    <citation type="submission" date="2018-02" db="EMBL/GenBank/DDBJ databases">
        <title>Phenotypic and genomic properties of facultatively anaerobic sulfur-reducing natronoarchaea from hypersaline soda lakes.</title>
        <authorList>
            <person name="Sorokin D.Y."/>
            <person name="Kublanov I.V."/>
            <person name="Roman P."/>
            <person name="Sinninghe Damste J.S."/>
            <person name="Golyshin P.N."/>
            <person name="Rojo D."/>
            <person name="Ciordia S."/>
            <person name="Mena M.D.C."/>
            <person name="Ferrer M."/>
            <person name="Messina E."/>
            <person name="Smedile F."/>
            <person name="La Spada G."/>
            <person name="La Cono V."/>
            <person name="Yakimov M.M."/>
        </authorList>
    </citation>
    <scope>NUCLEOTIDE SEQUENCE [LARGE SCALE GENOMIC DNA]</scope>
    <source>
        <strain evidence="3">AArc-Mg</strain>
    </source>
</reference>
<dbReference type="Proteomes" id="UP000258707">
    <property type="component" value="Chromosome"/>
</dbReference>
<proteinExistence type="predicted"/>
<evidence type="ECO:0000313" key="4">
    <source>
        <dbReference type="Proteomes" id="UP000258707"/>
    </source>
</evidence>